<evidence type="ECO:0000313" key="1">
    <source>
        <dbReference type="EMBL" id="BDD00715.1"/>
    </source>
</evidence>
<accession>A0ABM7VIB9</accession>
<proteinExistence type="predicted"/>
<evidence type="ECO:0000313" key="2">
    <source>
        <dbReference type="Proteomes" id="UP001354989"/>
    </source>
</evidence>
<name>A0ABM7VIB9_9BACT</name>
<geneLocation type="plasmid" evidence="1 2">
    <name>pPP1</name>
</geneLocation>
<keyword evidence="2" id="KW-1185">Reference proteome</keyword>
<sequence length="179" mass="20231">MNLKLLFILLLTILTNLNIAFGESGPDNISPSHHQHEQKHFELEVSLTDEAHVEFTGAVYFFRENKIQLTADQSGHHFASVLVHEIPFHHSHWGTFFGAGMNFGFDHEEDTDPTLGAHKPVATQPVGHHTHWEKALLIQSGIAYNIDEHWSTGVTLSPAYDMTMHQPDFAMTFDLVFGF</sequence>
<dbReference type="RefSeq" id="WP_338398522.1">
    <property type="nucleotide sequence ID" value="NZ_AP025293.1"/>
</dbReference>
<evidence type="ECO:0008006" key="3">
    <source>
        <dbReference type="Google" id="ProtNLM"/>
    </source>
</evidence>
<organism evidence="1 2">
    <name type="scientific">Persicobacter psychrovividus</name>
    <dbReference type="NCBI Taxonomy" id="387638"/>
    <lineage>
        <taxon>Bacteria</taxon>
        <taxon>Pseudomonadati</taxon>
        <taxon>Bacteroidota</taxon>
        <taxon>Cytophagia</taxon>
        <taxon>Cytophagales</taxon>
        <taxon>Persicobacteraceae</taxon>
        <taxon>Persicobacter</taxon>
    </lineage>
</organism>
<keyword evidence="1" id="KW-0614">Plasmid</keyword>
<dbReference type="EMBL" id="AP025293">
    <property type="protein sequence ID" value="BDD00715.1"/>
    <property type="molecule type" value="Genomic_DNA"/>
</dbReference>
<gene>
    <name evidence="1" type="ORF">PEPS_29950</name>
</gene>
<dbReference type="Proteomes" id="UP001354989">
    <property type="component" value="Plasmid pPP1"/>
</dbReference>
<protein>
    <recommendedName>
        <fullName evidence="3">Outer membrane protein beta-barrel domain-containing protein</fullName>
    </recommendedName>
</protein>
<reference evidence="1 2" key="1">
    <citation type="submission" date="2021-12" db="EMBL/GenBank/DDBJ databases">
        <title>Genome sequencing of bacteria with rrn-lacking chromosome and rrn-plasmid.</title>
        <authorList>
            <person name="Anda M."/>
            <person name="Iwasaki W."/>
        </authorList>
    </citation>
    <scope>NUCLEOTIDE SEQUENCE [LARGE SCALE GENOMIC DNA]</scope>
    <source>
        <strain evidence="1 2">NBRC 101262</strain>
        <plasmid evidence="1 2">pPP1</plasmid>
    </source>
</reference>